<name>A0A1G6I511_9BACL</name>
<evidence type="ECO:0000256" key="1">
    <source>
        <dbReference type="SAM" id="Phobius"/>
    </source>
</evidence>
<keyword evidence="3" id="KW-1185">Reference proteome</keyword>
<feature type="transmembrane region" description="Helical" evidence="1">
    <location>
        <begin position="6"/>
        <end position="25"/>
    </location>
</feature>
<feature type="transmembrane region" description="Helical" evidence="1">
    <location>
        <begin position="62"/>
        <end position="82"/>
    </location>
</feature>
<keyword evidence="1" id="KW-0472">Membrane</keyword>
<organism evidence="2 3">
    <name type="scientific">Melghirimyces thermohalophilus</name>
    <dbReference type="NCBI Taxonomy" id="1236220"/>
    <lineage>
        <taxon>Bacteria</taxon>
        <taxon>Bacillati</taxon>
        <taxon>Bacillota</taxon>
        <taxon>Bacilli</taxon>
        <taxon>Bacillales</taxon>
        <taxon>Thermoactinomycetaceae</taxon>
        <taxon>Melghirimyces</taxon>
    </lineage>
</organism>
<protein>
    <submittedName>
        <fullName evidence="2">Uncharacterized protein</fullName>
    </submittedName>
</protein>
<keyword evidence="1" id="KW-1133">Transmembrane helix</keyword>
<proteinExistence type="predicted"/>
<dbReference type="AlphaFoldDB" id="A0A1G6I511"/>
<feature type="transmembrane region" description="Helical" evidence="1">
    <location>
        <begin position="94"/>
        <end position="112"/>
    </location>
</feature>
<accession>A0A1G6I511</accession>
<feature type="transmembrane region" description="Helical" evidence="1">
    <location>
        <begin position="118"/>
        <end position="138"/>
    </location>
</feature>
<feature type="transmembrane region" description="Helical" evidence="1">
    <location>
        <begin position="150"/>
        <end position="170"/>
    </location>
</feature>
<gene>
    <name evidence="2" type="ORF">SAMN04488112_10257</name>
</gene>
<evidence type="ECO:0000313" key="3">
    <source>
        <dbReference type="Proteomes" id="UP000199387"/>
    </source>
</evidence>
<dbReference type="EMBL" id="FMZA01000002">
    <property type="protein sequence ID" value="SDC01551.1"/>
    <property type="molecule type" value="Genomic_DNA"/>
</dbReference>
<dbReference type="STRING" id="1236220.SAMN04488112_10257"/>
<evidence type="ECO:0000313" key="2">
    <source>
        <dbReference type="EMBL" id="SDC01551.1"/>
    </source>
</evidence>
<reference evidence="2 3" key="1">
    <citation type="submission" date="2016-10" db="EMBL/GenBank/DDBJ databases">
        <authorList>
            <person name="de Groot N.N."/>
        </authorList>
    </citation>
    <scope>NUCLEOTIDE SEQUENCE [LARGE SCALE GENOMIC DNA]</scope>
    <source>
        <strain evidence="2 3">DSM 45514</strain>
    </source>
</reference>
<dbReference type="Proteomes" id="UP000199387">
    <property type="component" value="Unassembled WGS sequence"/>
</dbReference>
<sequence length="191" mass="20371">MMSITMWAWWGIGLGLVLWLIALSLTRSPRTPSDGMVCSMSTGTATGTGVGVYLPVVWHHSFFSSALFGFAAGAVVGWLIGWKSGVRGVLEGTVAGWMGGLMGAMTAVMVPAQSGVLLFRLTSVLVAGVLFMVFLLLSAHRSSTEKGSSLFSPLLFFVVILGFLMVSHFHSPASWDHGPMHEQHGAGGWWV</sequence>
<keyword evidence="1" id="KW-0812">Transmembrane</keyword>